<dbReference type="InterPro" id="IPR016024">
    <property type="entry name" value="ARM-type_fold"/>
</dbReference>
<evidence type="ECO:0000256" key="4">
    <source>
        <dbReference type="ARBA" id="ARBA00022448"/>
    </source>
</evidence>
<dbReference type="GO" id="GO:0005737">
    <property type="term" value="C:cytoplasm"/>
    <property type="evidence" value="ECO:0007669"/>
    <property type="project" value="UniProtKB-SubCell"/>
</dbReference>
<dbReference type="Gene3D" id="1.25.10.10">
    <property type="entry name" value="Leucine-rich Repeat Variant"/>
    <property type="match status" value="1"/>
</dbReference>
<gene>
    <name evidence="9" type="ORF">ZEAMMB73_Zm00001d032704</name>
</gene>
<evidence type="ECO:0000256" key="6">
    <source>
        <dbReference type="ARBA" id="ARBA00022927"/>
    </source>
</evidence>
<comment type="subcellular location">
    <subcellularLocation>
        <location evidence="2">Cytoplasm</location>
    </subcellularLocation>
    <subcellularLocation>
        <location evidence="1">Nucleus</location>
    </subcellularLocation>
</comment>
<dbReference type="GO" id="GO:0005634">
    <property type="term" value="C:nucleus"/>
    <property type="evidence" value="ECO:0007669"/>
    <property type="project" value="UniProtKB-SubCell"/>
</dbReference>
<dbReference type="PANTHER" id="PTHR12596:SF1">
    <property type="entry name" value="EXPORTIN-4"/>
    <property type="match status" value="1"/>
</dbReference>
<comment type="similarity">
    <text evidence="3">Belongs to the exportin family.</text>
</comment>
<keyword evidence="7" id="KW-0539">Nucleus</keyword>
<keyword evidence="4" id="KW-0813">Transport</keyword>
<evidence type="ECO:0000256" key="3">
    <source>
        <dbReference type="ARBA" id="ARBA00009466"/>
    </source>
</evidence>
<proteinExistence type="inferred from homology"/>
<dbReference type="PANTHER" id="PTHR12596">
    <property type="entry name" value="EXPORTIN 4,7-RELATED"/>
    <property type="match status" value="1"/>
</dbReference>
<dbReference type="SUPFAM" id="SSF48371">
    <property type="entry name" value="ARM repeat"/>
    <property type="match status" value="1"/>
</dbReference>
<dbReference type="GO" id="GO:0015031">
    <property type="term" value="P:protein transport"/>
    <property type="evidence" value="ECO:0007669"/>
    <property type="project" value="UniProtKB-KW"/>
</dbReference>
<evidence type="ECO:0000256" key="2">
    <source>
        <dbReference type="ARBA" id="ARBA00004496"/>
    </source>
</evidence>
<evidence type="ECO:0000256" key="8">
    <source>
        <dbReference type="ARBA" id="ARBA00040444"/>
    </source>
</evidence>
<evidence type="ECO:0000256" key="5">
    <source>
        <dbReference type="ARBA" id="ARBA00022490"/>
    </source>
</evidence>
<evidence type="ECO:0000256" key="7">
    <source>
        <dbReference type="ARBA" id="ARBA00023242"/>
    </source>
</evidence>
<keyword evidence="5" id="KW-0963">Cytoplasm</keyword>
<dbReference type="AlphaFoldDB" id="A0A1D6KTE3"/>
<name>A0A1D6KTE3_MAIZE</name>
<dbReference type="EMBL" id="CM007647">
    <property type="protein sequence ID" value="ONM05863.1"/>
    <property type="molecule type" value="Genomic_DNA"/>
</dbReference>
<protein>
    <recommendedName>
        <fullName evidence="8">Exportin-4</fullName>
    </recommendedName>
</protein>
<reference evidence="9" key="1">
    <citation type="submission" date="2015-12" db="EMBL/GenBank/DDBJ databases">
        <title>Update maize B73 reference genome by single molecule sequencing technologies.</title>
        <authorList>
            <consortium name="Maize Genome Sequencing Project"/>
            <person name="Ware D."/>
        </authorList>
    </citation>
    <scope>NUCLEOTIDE SEQUENCE [LARGE SCALE GENOMIC DNA]</scope>
    <source>
        <tissue evidence="9">Seedling</tissue>
    </source>
</reference>
<sequence length="266" mass="29938">MLSLSSSLRNESQAEKYKDLRALLRLLTNICLQVGFLSDCGGEGSPDIAEVIYIGLDIVTPLISLDLLKYPKLSREYFVLISHLLELYPEKVAHLNSDAFTRIIGSLDFGLNMQDSDVVERCLAAVNALASYNFKERLGGRGRLNSQLMESEGSNGKLQESISSHFLRLLLQILLFEDFRSELAGYAADALLPLLFCEQEFCLQRLVHELLDKQQNPTVKSRLATAFHNLTSSNNLSSSLDRPNRQRFRKNLLSFMADVSGFMQIK</sequence>
<accession>A0A1D6KTE3</accession>
<organism evidence="9">
    <name type="scientific">Zea mays</name>
    <name type="common">Maize</name>
    <dbReference type="NCBI Taxonomy" id="4577"/>
    <lineage>
        <taxon>Eukaryota</taxon>
        <taxon>Viridiplantae</taxon>
        <taxon>Streptophyta</taxon>
        <taxon>Embryophyta</taxon>
        <taxon>Tracheophyta</taxon>
        <taxon>Spermatophyta</taxon>
        <taxon>Magnoliopsida</taxon>
        <taxon>Liliopsida</taxon>
        <taxon>Poales</taxon>
        <taxon>Poaceae</taxon>
        <taxon>PACMAD clade</taxon>
        <taxon>Panicoideae</taxon>
        <taxon>Andropogonodae</taxon>
        <taxon>Andropogoneae</taxon>
        <taxon>Tripsacinae</taxon>
        <taxon>Zea</taxon>
    </lineage>
</organism>
<evidence type="ECO:0000313" key="9">
    <source>
        <dbReference type="EMBL" id="ONM05863.1"/>
    </source>
</evidence>
<keyword evidence="6" id="KW-0653">Protein transport</keyword>
<dbReference type="InterPro" id="IPR011989">
    <property type="entry name" value="ARM-like"/>
</dbReference>
<dbReference type="GO" id="GO:0005049">
    <property type="term" value="F:nuclear export signal receptor activity"/>
    <property type="evidence" value="ECO:0007669"/>
    <property type="project" value="InterPro"/>
</dbReference>
<evidence type="ECO:0000256" key="1">
    <source>
        <dbReference type="ARBA" id="ARBA00004123"/>
    </source>
</evidence>
<dbReference type="InterPro" id="IPR044189">
    <property type="entry name" value="XPO4/7-like"/>
</dbReference>